<accession>A0A6A6TJ72</accession>
<evidence type="ECO:0000313" key="3">
    <source>
        <dbReference type="Proteomes" id="UP000799324"/>
    </source>
</evidence>
<proteinExistence type="predicted"/>
<name>A0A6A6TJ72_9PLEO</name>
<dbReference type="AlphaFoldDB" id="A0A6A6TJ72"/>
<organism evidence="2 3">
    <name type="scientific">Lophiostoma macrostomum CBS 122681</name>
    <dbReference type="NCBI Taxonomy" id="1314788"/>
    <lineage>
        <taxon>Eukaryota</taxon>
        <taxon>Fungi</taxon>
        <taxon>Dikarya</taxon>
        <taxon>Ascomycota</taxon>
        <taxon>Pezizomycotina</taxon>
        <taxon>Dothideomycetes</taxon>
        <taxon>Pleosporomycetidae</taxon>
        <taxon>Pleosporales</taxon>
        <taxon>Lophiostomataceae</taxon>
        <taxon>Lophiostoma</taxon>
    </lineage>
</organism>
<feature type="compositionally biased region" description="Gly residues" evidence="1">
    <location>
        <begin position="68"/>
        <end position="78"/>
    </location>
</feature>
<evidence type="ECO:0000313" key="2">
    <source>
        <dbReference type="EMBL" id="KAF2659013.1"/>
    </source>
</evidence>
<dbReference type="Proteomes" id="UP000799324">
    <property type="component" value="Unassembled WGS sequence"/>
</dbReference>
<dbReference type="EMBL" id="MU004310">
    <property type="protein sequence ID" value="KAF2659013.1"/>
    <property type="molecule type" value="Genomic_DNA"/>
</dbReference>
<keyword evidence="3" id="KW-1185">Reference proteome</keyword>
<feature type="region of interest" description="Disordered" evidence="1">
    <location>
        <begin position="60"/>
        <end position="155"/>
    </location>
</feature>
<gene>
    <name evidence="2" type="ORF">K491DRAFT_675942</name>
</gene>
<evidence type="ECO:0000256" key="1">
    <source>
        <dbReference type="SAM" id="MobiDB-lite"/>
    </source>
</evidence>
<feature type="compositionally biased region" description="Polar residues" evidence="1">
    <location>
        <begin position="98"/>
        <end position="137"/>
    </location>
</feature>
<feature type="compositionally biased region" description="Low complexity" evidence="1">
    <location>
        <begin position="79"/>
        <end position="97"/>
    </location>
</feature>
<reference evidence="2" key="1">
    <citation type="journal article" date="2020" name="Stud. Mycol.">
        <title>101 Dothideomycetes genomes: a test case for predicting lifestyles and emergence of pathogens.</title>
        <authorList>
            <person name="Haridas S."/>
            <person name="Albert R."/>
            <person name="Binder M."/>
            <person name="Bloem J."/>
            <person name="Labutti K."/>
            <person name="Salamov A."/>
            <person name="Andreopoulos B."/>
            <person name="Baker S."/>
            <person name="Barry K."/>
            <person name="Bills G."/>
            <person name="Bluhm B."/>
            <person name="Cannon C."/>
            <person name="Castanera R."/>
            <person name="Culley D."/>
            <person name="Daum C."/>
            <person name="Ezra D."/>
            <person name="Gonzalez J."/>
            <person name="Henrissat B."/>
            <person name="Kuo A."/>
            <person name="Liang C."/>
            <person name="Lipzen A."/>
            <person name="Lutzoni F."/>
            <person name="Magnuson J."/>
            <person name="Mondo S."/>
            <person name="Nolan M."/>
            <person name="Ohm R."/>
            <person name="Pangilinan J."/>
            <person name="Park H.-J."/>
            <person name="Ramirez L."/>
            <person name="Alfaro M."/>
            <person name="Sun H."/>
            <person name="Tritt A."/>
            <person name="Yoshinaga Y."/>
            <person name="Zwiers L.-H."/>
            <person name="Turgeon B."/>
            <person name="Goodwin S."/>
            <person name="Spatafora J."/>
            <person name="Crous P."/>
            <person name="Grigoriev I."/>
        </authorList>
    </citation>
    <scope>NUCLEOTIDE SEQUENCE</scope>
    <source>
        <strain evidence="2">CBS 122681</strain>
    </source>
</reference>
<protein>
    <submittedName>
        <fullName evidence="2">Uncharacterized protein</fullName>
    </submittedName>
</protein>
<sequence length="155" mass="17156">MYRTEITPESMFLHRAWIHEQQQDKARVRLRERARTARSWGIPDNAPTVARERCGFVTSRMTAYHNNEGGGGGQGGSGSRSHGQSQQQQQQRPSQGGNQPTINLHGNSATEYSAQRSSGSRSHQQNNRQSGTPTFRGQPTRAPPGSRVQSRYAPG</sequence>